<evidence type="ECO:0000313" key="6">
    <source>
        <dbReference type="EMBL" id="PVH35760.1"/>
    </source>
</evidence>
<evidence type="ECO:0000256" key="4">
    <source>
        <dbReference type="SAM" id="MobiDB-lite"/>
    </source>
</evidence>
<dbReference type="GO" id="GO:0046872">
    <property type="term" value="F:metal ion binding"/>
    <property type="evidence" value="ECO:0007669"/>
    <property type="project" value="UniProtKB-KW"/>
</dbReference>
<evidence type="ECO:0000256" key="2">
    <source>
        <dbReference type="ARBA" id="ARBA00022723"/>
    </source>
</evidence>
<comment type="similarity">
    <text evidence="1">Belongs to the FLZ family.</text>
</comment>
<keyword evidence="2" id="KW-0479">Metal-binding</keyword>
<dbReference type="InterPro" id="IPR007650">
    <property type="entry name" value="Zf-FLZ_dom"/>
</dbReference>
<sequence>MASSAACAGFFFDAEPLGPTTLPALDVCALCARPLGRENDIFMYRGDTPFCSEECCHEQMPPARRQQHYTSGADTPRGNHKGSWKVSVAS</sequence>
<dbReference type="Gramene" id="PVH35760">
    <property type="protein sequence ID" value="PVH35760"/>
    <property type="gene ID" value="PAHAL_7G268800"/>
</dbReference>
<proteinExistence type="inferred from homology"/>
<dbReference type="Pfam" id="PF04570">
    <property type="entry name" value="zf-FLZ"/>
    <property type="match status" value="1"/>
</dbReference>
<feature type="region of interest" description="Disordered" evidence="4">
    <location>
        <begin position="63"/>
        <end position="90"/>
    </location>
</feature>
<name>A0A2T8IDJ6_9POAL</name>
<dbReference type="PROSITE" id="PS51795">
    <property type="entry name" value="ZF_FLZ"/>
    <property type="match status" value="1"/>
</dbReference>
<reference evidence="6" key="1">
    <citation type="submission" date="2018-04" db="EMBL/GenBank/DDBJ databases">
        <title>WGS assembly of Panicum hallii.</title>
        <authorList>
            <person name="Lovell J."/>
            <person name="Jenkins J."/>
            <person name="Lowry D."/>
            <person name="Mamidi S."/>
            <person name="Sreedasyam A."/>
            <person name="Weng X."/>
            <person name="Barry K."/>
            <person name="Bonette J."/>
            <person name="Campitelli B."/>
            <person name="Daum C."/>
            <person name="Gordon S."/>
            <person name="Gould B."/>
            <person name="Lipzen A."/>
            <person name="Macqueen A."/>
            <person name="Palacio-Mejia J."/>
            <person name="Plott C."/>
            <person name="Shakirov E."/>
            <person name="Shu S."/>
            <person name="Yoshinaga Y."/>
            <person name="Zane M."/>
            <person name="Rokhsar D."/>
            <person name="Grimwood J."/>
            <person name="Schmutz J."/>
            <person name="Juenger T."/>
        </authorList>
    </citation>
    <scope>NUCLEOTIDE SEQUENCE [LARGE SCALE GENOMIC DNA]</scope>
    <source>
        <strain evidence="6">FIL2</strain>
    </source>
</reference>
<dbReference type="PANTHER" id="PTHR46057:SF40">
    <property type="entry name" value="OS04G0586100 PROTEIN"/>
    <property type="match status" value="1"/>
</dbReference>
<evidence type="ECO:0000256" key="3">
    <source>
        <dbReference type="PROSITE-ProRule" id="PRU01131"/>
    </source>
</evidence>
<protein>
    <recommendedName>
        <fullName evidence="5">FLZ-type domain-containing protein</fullName>
    </recommendedName>
</protein>
<organism evidence="6">
    <name type="scientific">Panicum hallii</name>
    <dbReference type="NCBI Taxonomy" id="206008"/>
    <lineage>
        <taxon>Eukaryota</taxon>
        <taxon>Viridiplantae</taxon>
        <taxon>Streptophyta</taxon>
        <taxon>Embryophyta</taxon>
        <taxon>Tracheophyta</taxon>
        <taxon>Spermatophyta</taxon>
        <taxon>Magnoliopsida</taxon>
        <taxon>Liliopsida</taxon>
        <taxon>Poales</taxon>
        <taxon>Poaceae</taxon>
        <taxon>PACMAD clade</taxon>
        <taxon>Panicoideae</taxon>
        <taxon>Panicodae</taxon>
        <taxon>Paniceae</taxon>
        <taxon>Panicinae</taxon>
        <taxon>Panicum</taxon>
        <taxon>Panicum sect. Panicum</taxon>
    </lineage>
</organism>
<evidence type="ECO:0000259" key="5">
    <source>
        <dbReference type="PROSITE" id="PS51795"/>
    </source>
</evidence>
<evidence type="ECO:0000256" key="1">
    <source>
        <dbReference type="ARBA" id="ARBA00009374"/>
    </source>
</evidence>
<feature type="zinc finger region" description="FLZ-type" evidence="3">
    <location>
        <begin position="23"/>
        <end position="67"/>
    </location>
</feature>
<dbReference type="EMBL" id="CM008052">
    <property type="protein sequence ID" value="PVH35760.1"/>
    <property type="molecule type" value="Genomic_DNA"/>
</dbReference>
<dbReference type="Proteomes" id="UP000243499">
    <property type="component" value="Chromosome 7"/>
</dbReference>
<accession>A0A2T8IDJ6</accession>
<feature type="domain" description="FLZ-type" evidence="5">
    <location>
        <begin position="23"/>
        <end position="67"/>
    </location>
</feature>
<dbReference type="PANTHER" id="PTHR46057">
    <property type="entry name" value="FCS-LIKE ZINC FINGER 1-RELATED"/>
    <property type="match status" value="1"/>
</dbReference>
<dbReference type="InterPro" id="IPR044533">
    <property type="entry name" value="FLZ1/2/3"/>
</dbReference>
<gene>
    <name evidence="6" type="ORF">PAHAL_7G268800</name>
</gene>
<dbReference type="AlphaFoldDB" id="A0A2T8IDJ6"/>